<dbReference type="Proteomes" id="UP000694851">
    <property type="component" value="Unplaced"/>
</dbReference>
<dbReference type="PANTHER" id="PTHR12680:SF2">
    <property type="entry name" value="PROTEIN PHTF2"/>
    <property type="match status" value="1"/>
</dbReference>
<sequence>MSLEEKVVDVPKSGTSCSSRCSSSRQDSESTRPESETEDVLWEDLLHCAECRSSCTSETDVENPHINPSVKKEYRDDPFHQSHLPWLHSSHPGLEKISAIVWEGNDCKKADMSVLEISGMIMNRRRGPQRSVDVIVSSAFLLTISVVFICCAQLLHVHEIFLDCHYNWELVIWCISLTLFLLRFVTLGSETSKKYSNTSILLTEQINLYLKMEKKPNKKEELTLVNNVLKLATKLLKELDSPFRLYGLTMNPLLYNITQVVILSAVSGVISDLLGFNLKLWKIKS</sequence>
<feature type="region of interest" description="Disordered" evidence="1">
    <location>
        <begin position="1"/>
        <end position="38"/>
    </location>
</feature>
<dbReference type="GeneID" id="109389508"/>
<evidence type="ECO:0000256" key="2">
    <source>
        <dbReference type="SAM" id="Phobius"/>
    </source>
</evidence>
<keyword evidence="4" id="KW-0238">DNA-binding</keyword>
<feature type="transmembrane region" description="Helical" evidence="2">
    <location>
        <begin position="132"/>
        <end position="155"/>
    </location>
</feature>
<accession>A0A8B7SFJ6</accession>
<dbReference type="KEGG" id="hai:109389508"/>
<keyword evidence="4" id="KW-0371">Homeobox</keyword>
<gene>
    <name evidence="4" type="primary">LOC109389508</name>
</gene>
<proteinExistence type="predicted"/>
<dbReference type="InterPro" id="IPR039775">
    <property type="entry name" value="PHTF1/2"/>
</dbReference>
<evidence type="ECO:0000256" key="1">
    <source>
        <dbReference type="SAM" id="MobiDB-lite"/>
    </source>
</evidence>
<keyword evidence="2" id="KW-1133">Transmembrane helix</keyword>
<keyword evidence="3" id="KW-1185">Reference proteome</keyword>
<dbReference type="GO" id="GO:0005783">
    <property type="term" value="C:endoplasmic reticulum"/>
    <property type="evidence" value="ECO:0007669"/>
    <property type="project" value="InterPro"/>
</dbReference>
<evidence type="ECO:0000313" key="4">
    <source>
        <dbReference type="RefSeq" id="XP_019510655.1"/>
    </source>
</evidence>
<feature type="transmembrane region" description="Helical" evidence="2">
    <location>
        <begin position="167"/>
        <end position="185"/>
    </location>
</feature>
<protein>
    <submittedName>
        <fullName evidence="4">Homeodomain transcription factor 2</fullName>
    </submittedName>
</protein>
<feature type="compositionally biased region" description="Low complexity" evidence="1">
    <location>
        <begin position="13"/>
        <end position="25"/>
    </location>
</feature>
<evidence type="ECO:0000313" key="3">
    <source>
        <dbReference type="Proteomes" id="UP000694851"/>
    </source>
</evidence>
<organism evidence="3 4">
    <name type="scientific">Hipposideros armiger</name>
    <name type="common">Great Himalayan leaf-nosed bat</name>
    <dbReference type="NCBI Taxonomy" id="186990"/>
    <lineage>
        <taxon>Eukaryota</taxon>
        <taxon>Metazoa</taxon>
        <taxon>Chordata</taxon>
        <taxon>Craniata</taxon>
        <taxon>Vertebrata</taxon>
        <taxon>Euteleostomi</taxon>
        <taxon>Mammalia</taxon>
        <taxon>Eutheria</taxon>
        <taxon>Laurasiatheria</taxon>
        <taxon>Chiroptera</taxon>
        <taxon>Yinpterochiroptera</taxon>
        <taxon>Rhinolophoidea</taxon>
        <taxon>Hipposideridae</taxon>
        <taxon>Hipposideros</taxon>
    </lineage>
</organism>
<keyword evidence="2" id="KW-0472">Membrane</keyword>
<feature type="transmembrane region" description="Helical" evidence="2">
    <location>
        <begin position="253"/>
        <end position="276"/>
    </location>
</feature>
<reference evidence="4" key="1">
    <citation type="submission" date="2025-08" db="UniProtKB">
        <authorList>
            <consortium name="RefSeq"/>
        </authorList>
    </citation>
    <scope>IDENTIFICATION</scope>
    <source>
        <tissue evidence="4">Muscle</tissue>
    </source>
</reference>
<dbReference type="RefSeq" id="XP_019510655.1">
    <property type="nucleotide sequence ID" value="XM_019655110.1"/>
</dbReference>
<feature type="compositionally biased region" description="Basic and acidic residues" evidence="1">
    <location>
        <begin position="26"/>
        <end position="35"/>
    </location>
</feature>
<keyword evidence="2" id="KW-0812">Transmembrane</keyword>
<dbReference type="GO" id="GO:0003677">
    <property type="term" value="F:DNA binding"/>
    <property type="evidence" value="ECO:0007669"/>
    <property type="project" value="UniProtKB-KW"/>
</dbReference>
<name>A0A8B7SFJ6_HIPAR</name>
<dbReference type="AlphaFoldDB" id="A0A8B7SFJ6"/>
<dbReference type="OrthoDB" id="10066656at2759"/>
<dbReference type="PANTHER" id="PTHR12680">
    <property type="entry name" value="PUTATIVE HOMEODOMAIN TRANSCRIPTION FACTOR PHTF"/>
    <property type="match status" value="1"/>
</dbReference>